<reference evidence="15" key="1">
    <citation type="journal article" date="2019" name="Int. J. Syst. Evol. Microbiol.">
        <title>The Global Catalogue of Microorganisms (GCM) 10K type strain sequencing project: providing services to taxonomists for standard genome sequencing and annotation.</title>
        <authorList>
            <consortium name="The Broad Institute Genomics Platform"/>
            <consortium name="The Broad Institute Genome Sequencing Center for Infectious Disease"/>
            <person name="Wu L."/>
            <person name="Ma J."/>
        </authorList>
    </citation>
    <scope>NUCLEOTIDE SEQUENCE [LARGE SCALE GENOMIC DNA]</scope>
    <source>
        <strain evidence="15">JCM 18326</strain>
    </source>
</reference>
<evidence type="ECO:0000313" key="14">
    <source>
        <dbReference type="EMBL" id="GAA4835948.1"/>
    </source>
</evidence>
<dbReference type="PANTHER" id="PTHR42724:SF1">
    <property type="entry name" value="TETRAACYLDISACCHARIDE 4'-KINASE, MITOCHONDRIAL-RELATED"/>
    <property type="match status" value="1"/>
</dbReference>
<dbReference type="NCBIfam" id="TIGR00682">
    <property type="entry name" value="lpxK"/>
    <property type="match status" value="1"/>
</dbReference>
<dbReference type="Proteomes" id="UP001500298">
    <property type="component" value="Unassembled WGS sequence"/>
</dbReference>
<protein>
    <recommendedName>
        <fullName evidence="4 13">Tetraacyldisaccharide 4'-kinase</fullName>
        <ecNumber evidence="3 13">2.7.1.130</ecNumber>
    </recommendedName>
    <alternativeName>
        <fullName evidence="12 13">Lipid A 4'-kinase</fullName>
    </alternativeName>
</protein>
<sequence length="355" mass="41236">MHRLFKKILLPFSALYDAATHTRNHSFDIGWRDVEDFHIPIISVGNLSVGGTGKTPHVEYLIRMLKDRYKIGVLSRGYGRKTRGVRMADEHASALTIGDEPMQYWMKFGKEVRVAVGEKRALATTEMLRHWTDLQLLLLDDAYQHRMIHRDFNILLTEYNRPFFEDYILPAGRLRERRAGAKRADLVIVTKCPTSLTYEQKEDISNAVGAYTRSEVPVIFSSIVYSGWVPLYHGNDLPEEIQKNVILVSGIANTRPLIEDLRAMGYRIIEHIEYYDHFHYDVTAVNKIKDTYEQFKKRNPVVLTTEKDAVKLQNPTYKSILEDIPMYYQPIQVRFSKGDEKILQNALQQCIREKL</sequence>
<evidence type="ECO:0000256" key="12">
    <source>
        <dbReference type="ARBA" id="ARBA00029757"/>
    </source>
</evidence>
<evidence type="ECO:0000256" key="5">
    <source>
        <dbReference type="ARBA" id="ARBA00022516"/>
    </source>
</evidence>
<evidence type="ECO:0000256" key="1">
    <source>
        <dbReference type="ARBA" id="ARBA00002274"/>
    </source>
</evidence>
<comment type="pathway">
    <text evidence="2 13">Glycolipid biosynthesis; lipid IV(A) biosynthesis; lipid IV(A) from (3R)-3-hydroxytetradecanoyl-[acyl-carrier-protein] and UDP-N-acetyl-alpha-D-glucosamine: step 6/6.</text>
</comment>
<feature type="binding site" evidence="13">
    <location>
        <begin position="48"/>
        <end position="55"/>
    </location>
    <ligand>
        <name>ATP</name>
        <dbReference type="ChEBI" id="CHEBI:30616"/>
    </ligand>
</feature>
<evidence type="ECO:0000256" key="8">
    <source>
        <dbReference type="ARBA" id="ARBA00022741"/>
    </source>
</evidence>
<dbReference type="PANTHER" id="PTHR42724">
    <property type="entry name" value="TETRAACYLDISACCHARIDE 4'-KINASE"/>
    <property type="match status" value="1"/>
</dbReference>
<keyword evidence="11 13" id="KW-0443">Lipid metabolism</keyword>
<keyword evidence="7 13" id="KW-0808">Transferase</keyword>
<keyword evidence="6 13" id="KW-0441">Lipid A biosynthesis</keyword>
<name>A0ABP9DFF4_9BACT</name>
<gene>
    <name evidence="13 14" type="primary">lpxK</name>
    <name evidence="14" type="ORF">GCM10023331_21490</name>
</gene>
<dbReference type="InterPro" id="IPR003758">
    <property type="entry name" value="LpxK"/>
</dbReference>
<keyword evidence="15" id="KW-1185">Reference proteome</keyword>
<dbReference type="HAMAP" id="MF_00409">
    <property type="entry name" value="LpxK"/>
    <property type="match status" value="1"/>
</dbReference>
<evidence type="ECO:0000256" key="3">
    <source>
        <dbReference type="ARBA" id="ARBA00012071"/>
    </source>
</evidence>
<dbReference type="Pfam" id="PF02606">
    <property type="entry name" value="LpxK"/>
    <property type="match status" value="1"/>
</dbReference>
<dbReference type="EC" id="2.7.1.130" evidence="3 13"/>
<comment type="function">
    <text evidence="1 13">Transfers the gamma-phosphate of ATP to the 4'-position of a tetraacyldisaccharide 1-phosphate intermediate (termed DS-1-P) to form tetraacyldisaccharide 1,4'-bis-phosphate (lipid IVA).</text>
</comment>
<keyword evidence="10 13" id="KW-0067">ATP-binding</keyword>
<evidence type="ECO:0000256" key="2">
    <source>
        <dbReference type="ARBA" id="ARBA00004870"/>
    </source>
</evidence>
<dbReference type="RefSeq" id="WP_345371662.1">
    <property type="nucleotide sequence ID" value="NZ_BAABJX010000032.1"/>
</dbReference>
<keyword evidence="5 13" id="KW-0444">Lipid biosynthesis</keyword>
<accession>A0ABP9DFF4</accession>
<keyword evidence="9 13" id="KW-0418">Kinase</keyword>
<comment type="similarity">
    <text evidence="13">Belongs to the LpxK family.</text>
</comment>
<keyword evidence="8 13" id="KW-0547">Nucleotide-binding</keyword>
<organism evidence="14 15">
    <name type="scientific">Algivirga pacifica</name>
    <dbReference type="NCBI Taxonomy" id="1162670"/>
    <lineage>
        <taxon>Bacteria</taxon>
        <taxon>Pseudomonadati</taxon>
        <taxon>Bacteroidota</taxon>
        <taxon>Cytophagia</taxon>
        <taxon>Cytophagales</taxon>
        <taxon>Flammeovirgaceae</taxon>
        <taxon>Algivirga</taxon>
    </lineage>
</organism>
<evidence type="ECO:0000256" key="10">
    <source>
        <dbReference type="ARBA" id="ARBA00022840"/>
    </source>
</evidence>
<proteinExistence type="inferred from homology"/>
<comment type="catalytic activity">
    <reaction evidence="13">
        <text>a lipid A disaccharide + ATP = a lipid IVA + ADP + H(+)</text>
        <dbReference type="Rhea" id="RHEA:67840"/>
        <dbReference type="ChEBI" id="CHEBI:15378"/>
        <dbReference type="ChEBI" id="CHEBI:30616"/>
        <dbReference type="ChEBI" id="CHEBI:176343"/>
        <dbReference type="ChEBI" id="CHEBI:176425"/>
        <dbReference type="ChEBI" id="CHEBI:456216"/>
        <dbReference type="EC" id="2.7.1.130"/>
    </reaction>
</comment>
<evidence type="ECO:0000256" key="13">
    <source>
        <dbReference type="HAMAP-Rule" id="MF_00409"/>
    </source>
</evidence>
<evidence type="ECO:0000256" key="9">
    <source>
        <dbReference type="ARBA" id="ARBA00022777"/>
    </source>
</evidence>
<dbReference type="InterPro" id="IPR027417">
    <property type="entry name" value="P-loop_NTPase"/>
</dbReference>
<evidence type="ECO:0000256" key="7">
    <source>
        <dbReference type="ARBA" id="ARBA00022679"/>
    </source>
</evidence>
<evidence type="ECO:0000256" key="6">
    <source>
        <dbReference type="ARBA" id="ARBA00022556"/>
    </source>
</evidence>
<evidence type="ECO:0000313" key="15">
    <source>
        <dbReference type="Proteomes" id="UP001500298"/>
    </source>
</evidence>
<evidence type="ECO:0000256" key="4">
    <source>
        <dbReference type="ARBA" id="ARBA00016436"/>
    </source>
</evidence>
<dbReference type="SUPFAM" id="SSF52540">
    <property type="entry name" value="P-loop containing nucleoside triphosphate hydrolases"/>
    <property type="match status" value="1"/>
</dbReference>
<evidence type="ECO:0000256" key="11">
    <source>
        <dbReference type="ARBA" id="ARBA00023098"/>
    </source>
</evidence>
<comment type="caution">
    <text evidence="14">The sequence shown here is derived from an EMBL/GenBank/DDBJ whole genome shotgun (WGS) entry which is preliminary data.</text>
</comment>
<dbReference type="EMBL" id="BAABJX010000032">
    <property type="protein sequence ID" value="GAA4835948.1"/>
    <property type="molecule type" value="Genomic_DNA"/>
</dbReference>